<evidence type="ECO:0000256" key="9">
    <source>
        <dbReference type="RuleBase" id="RU003357"/>
    </source>
</evidence>
<dbReference type="InterPro" id="IPR023996">
    <property type="entry name" value="TonB-dep_OMP_SusC/RagA"/>
</dbReference>
<reference evidence="13 14" key="1">
    <citation type="submission" date="2024-01" db="EMBL/GenBank/DDBJ databases">
        <title>Pedobacter sp. nov., isolated from fresh soil.</title>
        <authorList>
            <person name="Le N.T.T."/>
        </authorList>
    </citation>
    <scope>NUCLEOTIDE SEQUENCE [LARGE SCALE GENOMIC DNA]</scope>
    <source>
        <strain evidence="13 14">KR3-3</strain>
    </source>
</reference>
<name>A0ABU7IBX3_9SPHI</name>
<evidence type="ECO:0000259" key="12">
    <source>
        <dbReference type="Pfam" id="PF07715"/>
    </source>
</evidence>
<accession>A0ABU7IBX3</accession>
<evidence type="ECO:0000313" key="13">
    <source>
        <dbReference type="EMBL" id="MEE1946973.1"/>
    </source>
</evidence>
<organism evidence="13 14">
    <name type="scientific">Pedobacter albus</name>
    <dbReference type="NCBI Taxonomy" id="3113905"/>
    <lineage>
        <taxon>Bacteria</taxon>
        <taxon>Pseudomonadati</taxon>
        <taxon>Bacteroidota</taxon>
        <taxon>Sphingobacteriia</taxon>
        <taxon>Sphingobacteriales</taxon>
        <taxon>Sphingobacteriaceae</taxon>
        <taxon>Pedobacter</taxon>
    </lineage>
</organism>
<dbReference type="Proteomes" id="UP001336835">
    <property type="component" value="Unassembled WGS sequence"/>
</dbReference>
<feature type="chain" id="PRO_5045962484" evidence="10">
    <location>
        <begin position="28"/>
        <end position="938"/>
    </location>
</feature>
<feature type="domain" description="TonB-dependent receptor plug" evidence="12">
    <location>
        <begin position="64"/>
        <end position="161"/>
    </location>
</feature>
<gene>
    <name evidence="13" type="ORF">VRU48_17750</name>
</gene>
<comment type="subcellular location">
    <subcellularLocation>
        <location evidence="1 8">Cell outer membrane</location>
        <topology evidence="1 8">Multi-pass membrane protein</topology>
    </subcellularLocation>
</comment>
<keyword evidence="4 8" id="KW-0812">Transmembrane</keyword>
<dbReference type="InterPro" id="IPR012910">
    <property type="entry name" value="Plug_dom"/>
</dbReference>
<evidence type="ECO:0000256" key="2">
    <source>
        <dbReference type="ARBA" id="ARBA00022448"/>
    </source>
</evidence>
<comment type="caution">
    <text evidence="13">The sequence shown here is derived from an EMBL/GenBank/DDBJ whole genome shotgun (WGS) entry which is preliminary data.</text>
</comment>
<dbReference type="InterPro" id="IPR036942">
    <property type="entry name" value="Beta-barrel_TonB_sf"/>
</dbReference>
<evidence type="ECO:0000256" key="10">
    <source>
        <dbReference type="SAM" id="SignalP"/>
    </source>
</evidence>
<evidence type="ECO:0000256" key="6">
    <source>
        <dbReference type="ARBA" id="ARBA00023136"/>
    </source>
</evidence>
<dbReference type="InterPro" id="IPR023997">
    <property type="entry name" value="TonB-dep_OMP_SusC/RagA_CS"/>
</dbReference>
<dbReference type="Pfam" id="PF07715">
    <property type="entry name" value="Plug"/>
    <property type="match status" value="1"/>
</dbReference>
<dbReference type="RefSeq" id="WP_330109260.1">
    <property type="nucleotide sequence ID" value="NZ_JAZDQT010000003.1"/>
</dbReference>
<dbReference type="Gene3D" id="2.170.130.10">
    <property type="entry name" value="TonB-dependent receptor, plug domain"/>
    <property type="match status" value="1"/>
</dbReference>
<keyword evidence="3 8" id="KW-1134">Transmembrane beta strand</keyword>
<dbReference type="NCBIfam" id="TIGR04057">
    <property type="entry name" value="SusC_RagA_signa"/>
    <property type="match status" value="1"/>
</dbReference>
<dbReference type="InterPro" id="IPR037066">
    <property type="entry name" value="Plug_dom_sf"/>
</dbReference>
<evidence type="ECO:0000256" key="8">
    <source>
        <dbReference type="PROSITE-ProRule" id="PRU01360"/>
    </source>
</evidence>
<keyword evidence="2 8" id="KW-0813">Transport</keyword>
<keyword evidence="14" id="KW-1185">Reference proteome</keyword>
<evidence type="ECO:0000256" key="3">
    <source>
        <dbReference type="ARBA" id="ARBA00022452"/>
    </source>
</evidence>
<sequence length="938" mass="103386">MMTIKYKQLGFKSLVGLLGILPVAAMAQNQPQQVADSTLIKKFDPKTYLQKNIDRWNGLTKKANQVGGTSTIYAEDVNTTPVADITNVVAGRLPGLYTLQSSARTGFDGTALTLRGQSPIIVIDGVVRTFTSFNPDDIESITVLKDALSTSMYGMRSSGGVVYITTKKQSAYKPFEIKFGAEYGHLENLFSPKFITGADYARLYNEAQQNTSPGSTPLYSDAMISAYQNGTNNPFLQPNNNWYDLVYKKNSAQQRYNLGVSGNSSTYKYYASLEHFSSDGNFVTDGNNAYNTNNFYKRYNMRTNAEINFNEDISLQLNVFGSIENTNQPGGNASSIMGLVYSTSPLAYAVKNPDGTYGGTASITNNILASTINSGYIRDNSRSINADVALKYKLDDITKGLWAKAGLSINNFYNQTVTRSKGFAIWYPTTTGSTTTYTKSGADGNVSAGTGVASISSQLKQTYYNFLVGYDRDFGQHHVNVLASYNGDNRLASYNQLNQIFRTAGLAIQYNYGEKYFAELANSYGSYNRYANPNKWIYLPSLGLGWVLSKEDWFNSNAVNFLKLRSTIGLTANADVADYYSYIQRYSNSTTGYVFGTALTSVTGAAENGIATTNIGPEKALKFEAGVDAAFINQKLNVGLTYYRNRYYDLLQAPAYASSIIGQTYPNQNIGKSRFTGLEFTADYTGKAGEFGYKLGLNASFQKSSVIEAGEPDLPYSWMYSKGNPVGATRGYEAIGFYKAGENETNTPTILGYSPMPGDIKYKDLNGDGIISSLDQKRITGDKPFVFGGLNFAFSYKGFDLNGLLQGVFNREIQLSPSSMLALNNNTGYVLDYTTENRWTPQNQVNATLPRLTLGTNLNNNVSSSFWLRNANYLRLKNLELGYSLPKTLLQKLHVSKLRVFVNSYNLFTVTKLDFDPESYVSGFPNQRVINGGISLTL</sequence>
<feature type="domain" description="TonB-dependent receptor-like beta-barrel" evidence="11">
    <location>
        <begin position="349"/>
        <end position="907"/>
    </location>
</feature>
<evidence type="ECO:0000313" key="14">
    <source>
        <dbReference type="Proteomes" id="UP001336835"/>
    </source>
</evidence>
<keyword evidence="10" id="KW-0732">Signal</keyword>
<feature type="signal peptide" evidence="10">
    <location>
        <begin position="1"/>
        <end position="27"/>
    </location>
</feature>
<evidence type="ECO:0000256" key="4">
    <source>
        <dbReference type="ARBA" id="ARBA00022692"/>
    </source>
</evidence>
<keyword evidence="7 8" id="KW-0998">Cell outer membrane</keyword>
<protein>
    <submittedName>
        <fullName evidence="13">SusC/RagA family TonB-linked outer membrane protein</fullName>
    </submittedName>
</protein>
<proteinExistence type="inferred from homology"/>
<evidence type="ECO:0000259" key="11">
    <source>
        <dbReference type="Pfam" id="PF00593"/>
    </source>
</evidence>
<comment type="similarity">
    <text evidence="8 9">Belongs to the TonB-dependent receptor family.</text>
</comment>
<dbReference type="SUPFAM" id="SSF56935">
    <property type="entry name" value="Porins"/>
    <property type="match status" value="1"/>
</dbReference>
<dbReference type="PROSITE" id="PS52016">
    <property type="entry name" value="TONB_DEPENDENT_REC_3"/>
    <property type="match status" value="1"/>
</dbReference>
<evidence type="ECO:0000256" key="1">
    <source>
        <dbReference type="ARBA" id="ARBA00004571"/>
    </source>
</evidence>
<evidence type="ECO:0000256" key="7">
    <source>
        <dbReference type="ARBA" id="ARBA00023237"/>
    </source>
</evidence>
<dbReference type="NCBIfam" id="TIGR04056">
    <property type="entry name" value="OMP_RagA_SusC"/>
    <property type="match status" value="1"/>
</dbReference>
<dbReference type="InterPro" id="IPR039426">
    <property type="entry name" value="TonB-dep_rcpt-like"/>
</dbReference>
<keyword evidence="5 9" id="KW-0798">TonB box</keyword>
<keyword evidence="6 8" id="KW-0472">Membrane</keyword>
<dbReference type="InterPro" id="IPR000531">
    <property type="entry name" value="Beta-barrel_TonB"/>
</dbReference>
<dbReference type="EMBL" id="JAZDQT010000003">
    <property type="protein sequence ID" value="MEE1946973.1"/>
    <property type="molecule type" value="Genomic_DNA"/>
</dbReference>
<dbReference type="Gene3D" id="2.40.170.20">
    <property type="entry name" value="TonB-dependent receptor, beta-barrel domain"/>
    <property type="match status" value="1"/>
</dbReference>
<dbReference type="Pfam" id="PF00593">
    <property type="entry name" value="TonB_dep_Rec_b-barrel"/>
    <property type="match status" value="1"/>
</dbReference>
<evidence type="ECO:0000256" key="5">
    <source>
        <dbReference type="ARBA" id="ARBA00023077"/>
    </source>
</evidence>